<feature type="compositionally biased region" description="Low complexity" evidence="1">
    <location>
        <begin position="293"/>
        <end position="314"/>
    </location>
</feature>
<feature type="compositionally biased region" description="Basic and acidic residues" evidence="1">
    <location>
        <begin position="130"/>
        <end position="153"/>
    </location>
</feature>
<gene>
    <name evidence="2" type="ORF">BaRGS_00010167</name>
</gene>
<dbReference type="Proteomes" id="UP001519460">
    <property type="component" value="Unassembled WGS sequence"/>
</dbReference>
<feature type="region of interest" description="Disordered" evidence="1">
    <location>
        <begin position="35"/>
        <end position="55"/>
    </location>
</feature>
<evidence type="ECO:0000313" key="3">
    <source>
        <dbReference type="Proteomes" id="UP001519460"/>
    </source>
</evidence>
<dbReference type="AlphaFoldDB" id="A0ABD0LHJ4"/>
<dbReference type="EMBL" id="JACVVK020000050">
    <property type="protein sequence ID" value="KAK7498507.1"/>
    <property type="molecule type" value="Genomic_DNA"/>
</dbReference>
<protein>
    <recommendedName>
        <fullName evidence="4">Clr5 domain-containing protein</fullName>
    </recommendedName>
</protein>
<sequence length="409" mass="44794">MYPKPKSAPPRIVQSKFVKNKTNAMKEIEAWVKKDDDPLSSHEASRMSGQLTDNVTEERMLRSKLWELSKERYKFLAQNAYEKKMFQDRIQRKSSALLRRASSSSTVDRQPEGEGVSRAKQRWKNARLALLDRLDPTKHKDKVDGKQAKEGKPGRRGSGQRLEAGSRASGGTSSRAGTPAATGITVAPAMPAGPVLSPIVGARSLPVGEGMVPVRAREDNSFRTSRNIPPSPGPDSRNVKFNKMHGAKVEGHTTPKGPGETRPQHTTSTPVVSSAAARGVGPRSASSPSFFNRPRSGVSSKPSSAASKRTATSVETADSLLGSWVGRKNRQGKYGMRLDSMTKDPRYSQLEKSLAPVGHQSHKHAAAPDVKAIVNTFDALHMPPRRRKEAKPKTELKALEYMEERGFVF</sequence>
<evidence type="ECO:0008006" key="4">
    <source>
        <dbReference type="Google" id="ProtNLM"/>
    </source>
</evidence>
<accession>A0ABD0LHJ4</accession>
<feature type="region of interest" description="Disordered" evidence="1">
    <location>
        <begin position="216"/>
        <end position="315"/>
    </location>
</feature>
<keyword evidence="3" id="KW-1185">Reference proteome</keyword>
<proteinExistence type="predicted"/>
<evidence type="ECO:0000256" key="1">
    <source>
        <dbReference type="SAM" id="MobiDB-lite"/>
    </source>
</evidence>
<feature type="region of interest" description="Disordered" evidence="1">
    <location>
        <begin position="96"/>
        <end position="180"/>
    </location>
</feature>
<organism evidence="2 3">
    <name type="scientific">Batillaria attramentaria</name>
    <dbReference type="NCBI Taxonomy" id="370345"/>
    <lineage>
        <taxon>Eukaryota</taxon>
        <taxon>Metazoa</taxon>
        <taxon>Spiralia</taxon>
        <taxon>Lophotrochozoa</taxon>
        <taxon>Mollusca</taxon>
        <taxon>Gastropoda</taxon>
        <taxon>Caenogastropoda</taxon>
        <taxon>Sorbeoconcha</taxon>
        <taxon>Cerithioidea</taxon>
        <taxon>Batillariidae</taxon>
        <taxon>Batillaria</taxon>
    </lineage>
</organism>
<name>A0ABD0LHJ4_9CAEN</name>
<evidence type="ECO:0000313" key="2">
    <source>
        <dbReference type="EMBL" id="KAK7498507.1"/>
    </source>
</evidence>
<feature type="compositionally biased region" description="Low complexity" evidence="1">
    <location>
        <begin position="96"/>
        <end position="105"/>
    </location>
</feature>
<reference evidence="2 3" key="1">
    <citation type="journal article" date="2023" name="Sci. Data">
        <title>Genome assembly of the Korean intertidal mud-creeper Batillaria attramentaria.</title>
        <authorList>
            <person name="Patra A.K."/>
            <person name="Ho P.T."/>
            <person name="Jun S."/>
            <person name="Lee S.J."/>
            <person name="Kim Y."/>
            <person name="Won Y.J."/>
        </authorList>
    </citation>
    <scope>NUCLEOTIDE SEQUENCE [LARGE SCALE GENOMIC DNA]</scope>
    <source>
        <strain evidence="2">Wonlab-2016</strain>
    </source>
</reference>
<feature type="compositionally biased region" description="Low complexity" evidence="1">
    <location>
        <begin position="165"/>
        <end position="180"/>
    </location>
</feature>
<comment type="caution">
    <text evidence="2">The sequence shown here is derived from an EMBL/GenBank/DDBJ whole genome shotgun (WGS) entry which is preliminary data.</text>
</comment>
<feature type="compositionally biased region" description="Basic and acidic residues" evidence="1">
    <location>
        <begin position="35"/>
        <end position="45"/>
    </location>
</feature>